<sequence length="181" mass="18133">MIFQIITLVLMIALLSACSSTPRTFIAPKNATDKVVFKKAVEECALSAQSTDLSDLTKSKLTGTNETASGAMIGAASGLGVGTVLAASLLSGCAYDPGEFKTADDSVAQEDYQKAFNECASIAKSVGISDPEALKLAKAGIGAVGGYFAGGLISPGAVSVIGMTAGLAVPFITLGVLGGSF</sequence>
<keyword evidence="1" id="KW-0732">Signal</keyword>
<dbReference type="Proteomes" id="UP000051213">
    <property type="component" value="Unassembled WGS sequence"/>
</dbReference>
<evidence type="ECO:0000313" key="2">
    <source>
        <dbReference type="EMBL" id="KRO93673.1"/>
    </source>
</evidence>
<accession>A0A0R2U2L5</accession>
<comment type="caution">
    <text evidence="2">The sequence shown here is derived from an EMBL/GenBank/DDBJ whole genome shotgun (WGS) entry which is preliminary data.</text>
</comment>
<feature type="signal peptide" evidence="1">
    <location>
        <begin position="1"/>
        <end position="19"/>
    </location>
</feature>
<evidence type="ECO:0000256" key="1">
    <source>
        <dbReference type="SAM" id="SignalP"/>
    </source>
</evidence>
<evidence type="ECO:0008006" key="4">
    <source>
        <dbReference type="Google" id="ProtNLM"/>
    </source>
</evidence>
<evidence type="ECO:0000313" key="3">
    <source>
        <dbReference type="Proteomes" id="UP000051213"/>
    </source>
</evidence>
<dbReference type="AlphaFoldDB" id="A0A0R2U2L5"/>
<name>A0A0R2U2L5_9GAMM</name>
<organism evidence="2 3">
    <name type="scientific">SAR92 bacterium BACL26 MAG-121220-bin70</name>
    <dbReference type="NCBI Taxonomy" id="1655626"/>
    <lineage>
        <taxon>Bacteria</taxon>
        <taxon>Pseudomonadati</taxon>
        <taxon>Pseudomonadota</taxon>
        <taxon>Gammaproteobacteria</taxon>
        <taxon>Cellvibrionales</taxon>
        <taxon>Porticoccaceae</taxon>
        <taxon>SAR92 clade</taxon>
    </lineage>
</organism>
<feature type="chain" id="PRO_5006425119" description="Glycine zipper family protein" evidence="1">
    <location>
        <begin position="20"/>
        <end position="181"/>
    </location>
</feature>
<dbReference type="EMBL" id="LICA01000225">
    <property type="protein sequence ID" value="KRO93673.1"/>
    <property type="molecule type" value="Genomic_DNA"/>
</dbReference>
<protein>
    <recommendedName>
        <fullName evidence="4">Glycine zipper family protein</fullName>
    </recommendedName>
</protein>
<reference evidence="2 3" key="1">
    <citation type="submission" date="2015-10" db="EMBL/GenBank/DDBJ databases">
        <title>Metagenome-Assembled Genomes uncover a global brackish microbiome.</title>
        <authorList>
            <person name="Hugerth L.W."/>
            <person name="Larsson J."/>
            <person name="Alneberg J."/>
            <person name="Lindh M.V."/>
            <person name="Legrand C."/>
            <person name="Pinhassi J."/>
            <person name="Andersson A.F."/>
        </authorList>
    </citation>
    <scope>NUCLEOTIDE SEQUENCE [LARGE SCALE GENOMIC DNA]</scope>
    <source>
        <strain evidence="2">BACL26 MAG-121220-bin70</strain>
    </source>
</reference>
<gene>
    <name evidence="2" type="ORF">ABS24_03790</name>
</gene>
<proteinExistence type="predicted"/>